<evidence type="ECO:0000313" key="3">
    <source>
        <dbReference type="EMBL" id="KKG76849.1"/>
    </source>
</evidence>
<reference evidence="3" key="1">
    <citation type="journal article" date="2015" name="ISME J.">
        <title>Genomic and phenotypic differentiation among Methanosarcina mazei populations from Columbia River sediment.</title>
        <authorList>
            <person name="Youngblut N.D."/>
            <person name="Wirth J.S."/>
            <person name="Henriksen J.R."/>
            <person name="Smith M."/>
            <person name="Simon H."/>
            <person name="Metcalf W.W."/>
            <person name="Whitaker R.J."/>
        </authorList>
    </citation>
    <scope>NUCLEOTIDE SEQUENCE [LARGE SCALE GENOMIC DNA]</scope>
    <source>
        <strain evidence="3">3.H.A.1A.1</strain>
    </source>
</reference>
<gene>
    <name evidence="3" type="ORF">DU43_14425</name>
</gene>
<accession>A0A0F8IBN6</accession>
<dbReference type="InterPro" id="IPR029050">
    <property type="entry name" value="Immunoprotect_excell_Ig-like"/>
</dbReference>
<name>A0A0F8IBN6_METMZ</name>
<dbReference type="Gene3D" id="2.60.40.1240">
    <property type="match status" value="1"/>
</dbReference>
<dbReference type="AlphaFoldDB" id="A0A0F8IBN6"/>
<keyword evidence="1" id="KW-0732">Signal</keyword>
<organism evidence="3">
    <name type="scientific">Methanosarcina mazei</name>
    <name type="common">Methanosarcina frisia</name>
    <dbReference type="NCBI Taxonomy" id="2209"/>
    <lineage>
        <taxon>Archaea</taxon>
        <taxon>Methanobacteriati</taxon>
        <taxon>Methanobacteriota</taxon>
        <taxon>Stenosarchaea group</taxon>
        <taxon>Methanomicrobia</taxon>
        <taxon>Methanosarcinales</taxon>
        <taxon>Methanosarcinaceae</taxon>
        <taxon>Methanosarcina</taxon>
    </lineage>
</organism>
<dbReference type="EMBL" id="JJPM01000109">
    <property type="protein sequence ID" value="KKG76849.1"/>
    <property type="molecule type" value="Genomic_DNA"/>
</dbReference>
<evidence type="ECO:0000259" key="2">
    <source>
        <dbReference type="Pfam" id="PF11611"/>
    </source>
</evidence>
<dbReference type="PATRIC" id="fig|2209.69.peg.3205"/>
<dbReference type="InterPro" id="IPR029051">
    <property type="entry name" value="DUF4352"/>
</dbReference>
<feature type="domain" description="DUF4352" evidence="2">
    <location>
        <begin position="77"/>
        <end position="170"/>
    </location>
</feature>
<proteinExistence type="predicted"/>
<dbReference type="Pfam" id="PF11611">
    <property type="entry name" value="DUF4352"/>
    <property type="match status" value="1"/>
</dbReference>
<comment type="caution">
    <text evidence="3">The sequence shown here is derived from an EMBL/GenBank/DDBJ whole genome shotgun (WGS) entry which is preliminary data.</text>
</comment>
<protein>
    <recommendedName>
        <fullName evidence="2">DUF4352 domain-containing protein</fullName>
    </recommendedName>
</protein>
<sequence>MSGIVKKLLMGFGALFIVFIILAVLLGGSEDSSTANIASTTNIAQTQDNAEGKITTEEPDEAKYPEGSIYNYLTFENSATTRIGSYYIAPSGYVYLILDLHLDNTGTRTYNTNPFFWNLKANGITYNTDAATFSEEIDTQSVEVGPGGSYDWKLVFLVPSTTTDFEVIYNSF</sequence>
<evidence type="ECO:0000256" key="1">
    <source>
        <dbReference type="ARBA" id="ARBA00022729"/>
    </source>
</evidence>